<dbReference type="GeneID" id="85487387"/>
<evidence type="ECO:0000313" key="5">
    <source>
        <dbReference type="Proteomes" id="UP000182054"/>
    </source>
</evidence>
<accession>A0A1I0UBH9</accession>
<dbReference type="InterPro" id="IPR029069">
    <property type="entry name" value="HotDog_dom_sf"/>
</dbReference>
<protein>
    <submittedName>
        <fullName evidence="4">Uncharacterized domain 1-containing protein</fullName>
    </submittedName>
</protein>
<proteinExistence type="inferred from homology"/>
<dbReference type="Proteomes" id="UP000182054">
    <property type="component" value="Unassembled WGS sequence"/>
</dbReference>
<comment type="similarity">
    <text evidence="1">Belongs to the thioesterase PaaI family.</text>
</comment>
<dbReference type="PANTHER" id="PTHR43240">
    <property type="entry name" value="1,4-DIHYDROXY-2-NAPHTHOYL-COA THIOESTERASE 1"/>
    <property type="match status" value="1"/>
</dbReference>
<dbReference type="EMBL" id="FOJN01000017">
    <property type="protein sequence ID" value="SFA61233.1"/>
    <property type="molecule type" value="Genomic_DNA"/>
</dbReference>
<keyword evidence="2" id="KW-0378">Hydrolase</keyword>
<dbReference type="SUPFAM" id="SSF54637">
    <property type="entry name" value="Thioesterase/thiol ester dehydrase-isomerase"/>
    <property type="match status" value="1"/>
</dbReference>
<dbReference type="RefSeq" id="WP_068362903.1">
    <property type="nucleotide sequence ID" value="NZ_FOJN01000017.1"/>
</dbReference>
<dbReference type="GO" id="GO:0061522">
    <property type="term" value="F:1,4-dihydroxy-2-naphthoyl-CoA thioesterase activity"/>
    <property type="evidence" value="ECO:0007669"/>
    <property type="project" value="TreeGrafter"/>
</dbReference>
<organism evidence="4 5">
    <name type="scientific">Rhodococcoides kroppenstedtii</name>
    <dbReference type="NCBI Taxonomy" id="293050"/>
    <lineage>
        <taxon>Bacteria</taxon>
        <taxon>Bacillati</taxon>
        <taxon>Actinomycetota</taxon>
        <taxon>Actinomycetes</taxon>
        <taxon>Mycobacteriales</taxon>
        <taxon>Nocardiaceae</taxon>
        <taxon>Rhodococcoides</taxon>
    </lineage>
</organism>
<sequence>MTSTDPDAPRPSHADVSPDMATLLDTGFGKLLGLRFVELGPDRVTATYEVRPELLQPFGIVHGGVHCAVVESLASTGAGLWFQDGHVVGVNNSTDFLRAAREGVLTGEATPIHRGRTQQLWLVTITDEQNRPIARGQVRLQNIADTGSIGR</sequence>
<dbReference type="NCBIfam" id="TIGR00369">
    <property type="entry name" value="unchar_dom_1"/>
    <property type="match status" value="1"/>
</dbReference>
<dbReference type="GO" id="GO:0005829">
    <property type="term" value="C:cytosol"/>
    <property type="evidence" value="ECO:0007669"/>
    <property type="project" value="TreeGrafter"/>
</dbReference>
<evidence type="ECO:0000256" key="2">
    <source>
        <dbReference type="ARBA" id="ARBA00022801"/>
    </source>
</evidence>
<dbReference type="InterPro" id="IPR006683">
    <property type="entry name" value="Thioestr_dom"/>
</dbReference>
<evidence type="ECO:0000259" key="3">
    <source>
        <dbReference type="Pfam" id="PF03061"/>
    </source>
</evidence>
<evidence type="ECO:0000313" key="4">
    <source>
        <dbReference type="EMBL" id="SFA61233.1"/>
    </source>
</evidence>
<feature type="domain" description="Thioesterase" evidence="3">
    <location>
        <begin position="58"/>
        <end position="132"/>
    </location>
</feature>
<reference evidence="4 5" key="1">
    <citation type="submission" date="2016-10" db="EMBL/GenBank/DDBJ databases">
        <authorList>
            <person name="de Groot N.N."/>
        </authorList>
    </citation>
    <scope>NUCLEOTIDE SEQUENCE [LARGE SCALE GENOMIC DNA]</scope>
    <source>
        <strain evidence="4 5">DSM 44908</strain>
    </source>
</reference>
<evidence type="ECO:0000256" key="1">
    <source>
        <dbReference type="ARBA" id="ARBA00008324"/>
    </source>
</evidence>
<dbReference type="Gene3D" id="3.10.129.10">
    <property type="entry name" value="Hotdog Thioesterase"/>
    <property type="match status" value="1"/>
</dbReference>
<dbReference type="CDD" id="cd03443">
    <property type="entry name" value="PaaI_thioesterase"/>
    <property type="match status" value="1"/>
</dbReference>
<name>A0A1I0UBH9_9NOCA</name>
<dbReference type="AlphaFoldDB" id="A0A1I0UBH9"/>
<dbReference type="OrthoDB" id="9798208at2"/>
<gene>
    <name evidence="4" type="ORF">SAMN05444374_11726</name>
</gene>
<dbReference type="PANTHER" id="PTHR43240:SF5">
    <property type="entry name" value="1,4-DIHYDROXY-2-NAPHTHOYL-COA THIOESTERASE 1"/>
    <property type="match status" value="1"/>
</dbReference>
<dbReference type="InterPro" id="IPR003736">
    <property type="entry name" value="PAAI_dom"/>
</dbReference>
<dbReference type="Pfam" id="PF03061">
    <property type="entry name" value="4HBT"/>
    <property type="match status" value="1"/>
</dbReference>